<dbReference type="EMBL" id="AP027729">
    <property type="protein sequence ID" value="BDZ43757.1"/>
    <property type="molecule type" value="Genomic_DNA"/>
</dbReference>
<accession>A0ABM8G6I4</accession>
<name>A0ABM8G6I4_9CELL</name>
<feature type="compositionally biased region" description="Basic and acidic residues" evidence="1">
    <location>
        <begin position="33"/>
        <end position="44"/>
    </location>
</feature>
<keyword evidence="3" id="KW-1185">Reference proteome</keyword>
<gene>
    <name evidence="2" type="ORF">GCM10025865_30560</name>
</gene>
<sequence>MPIRARVQVRARTSPDARWHSSRTLSRSPPHAVDSRDAQPDHSRSAARTYIGNIVVLYLRMRKQGAPHPAPARGSVIPEIPGFVTVGGEHHTGRPSGRTRAHPGAPPPAP</sequence>
<evidence type="ECO:0000313" key="2">
    <source>
        <dbReference type="EMBL" id="BDZ43757.1"/>
    </source>
</evidence>
<evidence type="ECO:0000313" key="3">
    <source>
        <dbReference type="Proteomes" id="UP001321475"/>
    </source>
</evidence>
<organism evidence="2 3">
    <name type="scientific">Paraoerskovia sediminicola</name>
    <dbReference type="NCBI Taxonomy" id="1138587"/>
    <lineage>
        <taxon>Bacteria</taxon>
        <taxon>Bacillati</taxon>
        <taxon>Actinomycetota</taxon>
        <taxon>Actinomycetes</taxon>
        <taxon>Micrococcales</taxon>
        <taxon>Cellulomonadaceae</taxon>
        <taxon>Paraoerskovia</taxon>
    </lineage>
</organism>
<feature type="region of interest" description="Disordered" evidence="1">
    <location>
        <begin position="1"/>
        <end position="47"/>
    </location>
</feature>
<proteinExistence type="predicted"/>
<evidence type="ECO:0000256" key="1">
    <source>
        <dbReference type="SAM" id="MobiDB-lite"/>
    </source>
</evidence>
<protein>
    <submittedName>
        <fullName evidence="2">Uncharacterized protein</fullName>
    </submittedName>
</protein>
<feature type="region of interest" description="Disordered" evidence="1">
    <location>
        <begin position="65"/>
        <end position="110"/>
    </location>
</feature>
<reference evidence="3" key="1">
    <citation type="journal article" date="2019" name="Int. J. Syst. Evol. Microbiol.">
        <title>The Global Catalogue of Microorganisms (GCM) 10K type strain sequencing project: providing services to taxonomists for standard genome sequencing and annotation.</title>
        <authorList>
            <consortium name="The Broad Institute Genomics Platform"/>
            <consortium name="The Broad Institute Genome Sequencing Center for Infectious Disease"/>
            <person name="Wu L."/>
            <person name="Ma J."/>
        </authorList>
    </citation>
    <scope>NUCLEOTIDE SEQUENCE [LARGE SCALE GENOMIC DNA]</scope>
    <source>
        <strain evidence="3">NBRC 108565</strain>
    </source>
</reference>
<dbReference type="Proteomes" id="UP001321475">
    <property type="component" value="Chromosome"/>
</dbReference>